<dbReference type="Pfam" id="PF14559">
    <property type="entry name" value="TPR_19"/>
    <property type="match status" value="2"/>
</dbReference>
<feature type="region of interest" description="Disordered" evidence="2">
    <location>
        <begin position="1"/>
        <end position="117"/>
    </location>
</feature>
<name>A0ABX0LVR6_9BURK</name>
<reference evidence="4 5" key="1">
    <citation type="submission" date="2019-09" db="EMBL/GenBank/DDBJ databases">
        <title>Taxonomy of Antarctic Massilia spp.: description of Massilia rubra sp. nov., Massilia aquatica sp. nov., Massilia mucilaginosa sp. nov., Massilia frigida sp. nov. isolated from streams, lakes and regoliths.</title>
        <authorList>
            <person name="Holochova P."/>
            <person name="Sedlacek I."/>
            <person name="Kralova S."/>
            <person name="Maslanova I."/>
            <person name="Busse H.-J."/>
            <person name="Stankova E."/>
            <person name="Vrbovska V."/>
            <person name="Kovarovic V."/>
            <person name="Bartak M."/>
            <person name="Svec P."/>
            <person name="Pantucek R."/>
        </authorList>
    </citation>
    <scope>NUCLEOTIDE SEQUENCE [LARGE SCALE GENOMIC DNA]</scope>
    <source>
        <strain evidence="4 5">CCM 8692</strain>
    </source>
</reference>
<feature type="repeat" description="TPR" evidence="1">
    <location>
        <begin position="304"/>
        <end position="337"/>
    </location>
</feature>
<feature type="compositionally biased region" description="Low complexity" evidence="2">
    <location>
        <begin position="225"/>
        <end position="239"/>
    </location>
</feature>
<feature type="region of interest" description="Disordered" evidence="2">
    <location>
        <begin position="198"/>
        <end position="251"/>
    </location>
</feature>
<dbReference type="InterPro" id="IPR011990">
    <property type="entry name" value="TPR-like_helical_dom_sf"/>
</dbReference>
<evidence type="ECO:0000256" key="2">
    <source>
        <dbReference type="SAM" id="MobiDB-lite"/>
    </source>
</evidence>
<dbReference type="SMART" id="SM00028">
    <property type="entry name" value="TPR"/>
    <property type="match status" value="4"/>
</dbReference>
<dbReference type="RefSeq" id="WP_167232211.1">
    <property type="nucleotide sequence ID" value="NZ_VUYU01000038.1"/>
</dbReference>
<organism evidence="4 5">
    <name type="scientific">Massilia rubra</name>
    <dbReference type="NCBI Taxonomy" id="2607910"/>
    <lineage>
        <taxon>Bacteria</taxon>
        <taxon>Pseudomonadati</taxon>
        <taxon>Pseudomonadota</taxon>
        <taxon>Betaproteobacteria</taxon>
        <taxon>Burkholderiales</taxon>
        <taxon>Oxalobacteraceae</taxon>
        <taxon>Telluria group</taxon>
        <taxon>Massilia</taxon>
    </lineage>
</organism>
<evidence type="ECO:0000313" key="5">
    <source>
        <dbReference type="Proteomes" id="UP000785613"/>
    </source>
</evidence>
<feature type="compositionally biased region" description="Basic and acidic residues" evidence="2">
    <location>
        <begin position="9"/>
        <end position="26"/>
    </location>
</feature>
<dbReference type="PANTHER" id="PTHR12558">
    <property type="entry name" value="CELL DIVISION CYCLE 16,23,27"/>
    <property type="match status" value="1"/>
</dbReference>
<feature type="repeat" description="TPR" evidence="1">
    <location>
        <begin position="370"/>
        <end position="403"/>
    </location>
</feature>
<protein>
    <submittedName>
        <fullName evidence="4">Tetratricopeptide repeat protein</fullName>
    </submittedName>
</protein>
<dbReference type="PANTHER" id="PTHR12558:SF13">
    <property type="entry name" value="CELL DIVISION CYCLE PROTEIN 27 HOMOLOG"/>
    <property type="match status" value="1"/>
</dbReference>
<keyword evidence="1" id="KW-0802">TPR repeat</keyword>
<feature type="compositionally biased region" description="Low complexity" evidence="2">
    <location>
        <begin position="56"/>
        <end position="78"/>
    </location>
</feature>
<dbReference type="InterPro" id="IPR019734">
    <property type="entry name" value="TPR_rpt"/>
</dbReference>
<evidence type="ECO:0000256" key="1">
    <source>
        <dbReference type="PROSITE-ProRule" id="PRU00339"/>
    </source>
</evidence>
<sequence>MSLLMQALKKAERAKQNHVPDEELAKPSEAYDEVLALSPQEDARAAEPLTLSPLDAAPAEASASASAAAPAGARTGPAIDFAPEAPRMATPDPQAEPPRRSRNAPPPAPPRVKAQKRAMAARIDARTIRIAVLGSIAVLIAAVFGYIYWHAVYGPGSSRGLPMVPMPGQNQPLASAPDAGVAGVQVVAAQAGMEAPASQPVQAYAPSTPAPSSREQMPPDEAMRLAQLQQQAPPQAAAPAPVPNSASARTVAAADTSGIRVARVAKPEQVNPSLQNGFTAYNNGDLPAARQSYQSVLRQDPNNRDALLGMAALAARDNQAEQAAGIYARLLELDPNDNDALAGLSSVRQGDPGQSEGRLRRMAERNPESGPLLFALGNLYARQGRWPEAQQHYFRAYSANPNNADYAFNLAIGLDRLNQGKLALTYYQRALELAPRGAVNFDRDAAATRARELGAQVGGP</sequence>
<keyword evidence="3" id="KW-0812">Transmembrane</keyword>
<dbReference type="Gene3D" id="1.25.40.10">
    <property type="entry name" value="Tetratricopeptide repeat domain"/>
    <property type="match status" value="2"/>
</dbReference>
<evidence type="ECO:0000313" key="4">
    <source>
        <dbReference type="EMBL" id="NHZ38034.1"/>
    </source>
</evidence>
<feature type="repeat" description="TPR" evidence="1">
    <location>
        <begin position="404"/>
        <end position="437"/>
    </location>
</feature>
<evidence type="ECO:0000256" key="3">
    <source>
        <dbReference type="SAM" id="Phobius"/>
    </source>
</evidence>
<dbReference type="EMBL" id="VUYU01000038">
    <property type="protein sequence ID" value="NHZ38034.1"/>
    <property type="molecule type" value="Genomic_DNA"/>
</dbReference>
<gene>
    <name evidence="4" type="ORF">F0185_31245</name>
</gene>
<dbReference type="Proteomes" id="UP000785613">
    <property type="component" value="Unassembled WGS sequence"/>
</dbReference>
<dbReference type="SUPFAM" id="SSF48452">
    <property type="entry name" value="TPR-like"/>
    <property type="match status" value="1"/>
</dbReference>
<keyword evidence="3" id="KW-1133">Transmembrane helix</keyword>
<proteinExistence type="predicted"/>
<accession>A0ABX0LVR6</accession>
<feature type="transmembrane region" description="Helical" evidence="3">
    <location>
        <begin position="127"/>
        <end position="149"/>
    </location>
</feature>
<dbReference type="PROSITE" id="PS50005">
    <property type="entry name" value="TPR"/>
    <property type="match status" value="3"/>
</dbReference>
<keyword evidence="5" id="KW-1185">Reference proteome</keyword>
<comment type="caution">
    <text evidence="4">The sequence shown here is derived from an EMBL/GenBank/DDBJ whole genome shotgun (WGS) entry which is preliminary data.</text>
</comment>
<keyword evidence="3" id="KW-0472">Membrane</keyword>